<evidence type="ECO:0008006" key="4">
    <source>
        <dbReference type="Google" id="ProtNLM"/>
    </source>
</evidence>
<sequence>MMPTLPRRLLLAASVLLAAAAPLPAAAIEQTVDAELNAQSYAAVPRAPVEVRLYTRTGEVEDLRARATRALEAAGWRVVETGGTLAFSLELAGDDPIVQRGEPGVLAVEGFRGSSGASTDRLYARLKLYSTTESSVLTGQQAPDRRDAGGGTRIQADVTSLTDGRRLWQGWVMVDAAGRAPEVAAEKLLPLLVESIGDTVRGESRKVEFE</sequence>
<dbReference type="InterPro" id="IPR006311">
    <property type="entry name" value="TAT_signal"/>
</dbReference>
<dbReference type="AlphaFoldDB" id="A0A286G2J9"/>
<evidence type="ECO:0000313" key="2">
    <source>
        <dbReference type="EMBL" id="SOD89745.1"/>
    </source>
</evidence>
<dbReference type="OrthoDB" id="7356171at2"/>
<keyword evidence="3" id="KW-1185">Reference proteome</keyword>
<dbReference type="Proteomes" id="UP000219621">
    <property type="component" value="Unassembled WGS sequence"/>
</dbReference>
<dbReference type="PROSITE" id="PS51318">
    <property type="entry name" value="TAT"/>
    <property type="match status" value="1"/>
</dbReference>
<dbReference type="RefSeq" id="WP_097277217.1">
    <property type="nucleotide sequence ID" value="NZ_OCNJ01000001.1"/>
</dbReference>
<dbReference type="EMBL" id="OCNJ01000001">
    <property type="protein sequence ID" value="SOD89745.1"/>
    <property type="molecule type" value="Genomic_DNA"/>
</dbReference>
<protein>
    <recommendedName>
        <fullName evidence="4">DUF4136 domain-containing protein</fullName>
    </recommendedName>
</protein>
<proteinExistence type="predicted"/>
<keyword evidence="1" id="KW-0732">Signal</keyword>
<feature type="chain" id="PRO_5013352661" description="DUF4136 domain-containing protein" evidence="1">
    <location>
        <begin position="28"/>
        <end position="210"/>
    </location>
</feature>
<feature type="signal peptide" evidence="1">
    <location>
        <begin position="1"/>
        <end position="27"/>
    </location>
</feature>
<evidence type="ECO:0000313" key="3">
    <source>
        <dbReference type="Proteomes" id="UP000219621"/>
    </source>
</evidence>
<reference evidence="2 3" key="1">
    <citation type="submission" date="2017-09" db="EMBL/GenBank/DDBJ databases">
        <authorList>
            <person name="Ehlers B."/>
            <person name="Leendertz F.H."/>
        </authorList>
    </citation>
    <scope>NUCLEOTIDE SEQUENCE [LARGE SCALE GENOMIC DNA]</scope>
    <source>
        <strain evidence="2 3">USBA 140</strain>
    </source>
</reference>
<name>A0A286G2J9_9PROT</name>
<organism evidence="2 3">
    <name type="scientific">Caenispirillum bisanense</name>
    <dbReference type="NCBI Taxonomy" id="414052"/>
    <lineage>
        <taxon>Bacteria</taxon>
        <taxon>Pseudomonadati</taxon>
        <taxon>Pseudomonadota</taxon>
        <taxon>Alphaproteobacteria</taxon>
        <taxon>Rhodospirillales</taxon>
        <taxon>Novispirillaceae</taxon>
        <taxon>Caenispirillum</taxon>
    </lineage>
</organism>
<gene>
    <name evidence="2" type="ORF">SAMN05421508_101321</name>
</gene>
<evidence type="ECO:0000256" key="1">
    <source>
        <dbReference type="SAM" id="SignalP"/>
    </source>
</evidence>
<accession>A0A286G2J9</accession>